<dbReference type="InterPro" id="IPR027417">
    <property type="entry name" value="P-loop_NTPase"/>
</dbReference>
<feature type="domain" description="Kinesin motor" evidence="2">
    <location>
        <begin position="9"/>
        <end position="112"/>
    </location>
</feature>
<dbReference type="PANTHER" id="PTHR24115">
    <property type="entry name" value="KINESIN-RELATED"/>
    <property type="match status" value="1"/>
</dbReference>
<proteinExistence type="predicted"/>
<dbReference type="InterPro" id="IPR027640">
    <property type="entry name" value="Kinesin-like_fam"/>
</dbReference>
<name>A0ABQ6MEF7_9STRA</name>
<keyword evidence="1" id="KW-0175">Coiled coil</keyword>
<feature type="coiled-coil region" evidence="1">
    <location>
        <begin position="804"/>
        <end position="838"/>
    </location>
</feature>
<sequence>MKYFQNVVDIVRDLMSATAEERSYKADMRKDADGFMDITWCSAAPLKDWNSLREQFQKSNAKKAISPTQFNHQSTRGHCIMTLEIEMPMESNPMMKQRGRVYVCDLAGTEPAGDIYCAEYTKKTMPDGTIENVLKGPHKDQRKTQELQNQGKKINLSLSEMAQFFMKMAEAVKKKTLKPGVAIPGCNSYFLCKYLKDTMLQARTYLFCAIRPEVKFHPYTFATLGFATNASVIKLNPKKATVAASAAERKLMQELEEMKALIKQLKESGGNGGGGNGGADLAALMAAKQSELANQLEGGDGAKAKQDEALKQQQDDYQKLGISLTHFAKDTPQPYFINLDEDPFRSNRFMYLLEKEVTVFGPGGDIKPMALSIVKNHCSVENKFHEATSITPAFQGCTLVGGAGEIVHNGKKVEKGARVALKPFDRVVMGGELLLYRKPDEDPATEPPTASSAIEEYQACLAEMSGEKDRLFQQQMAEFEEQKKKWFEGANEQKESDDQLKAQEKERAMAAVDREILELLPKTKELKQIVGLLDRDMLSFDVTLQRTEVGVPLVKVKVINNKTMENIAIDPFEFMKAFSLIKDEMSHLSMAIENERDYEFPEHHDPLMVLFDNTFHLGTTTYFPEYMIYGLTTEDEDIAQDIKNITAPYNNVGKLEVIWTPLETPDSEVDPDYQPEIEDPSELLGKPWTYKLEIKSASALPIITDLCYLQYNFNGELFTTDTVESNSSNPEMNWEKVHHVEHVTQEFLDYLLLPMEVDVFCSPAVHLPKSKVSTDNPIVVKSMQTGIPGGGGGISSDKGGDDEIVQLRKQVKELKVENQELKDKLSAAEAKINAYESGGGSGLAAGLEKAKIMDSALNA</sequence>
<dbReference type="EMBL" id="BRYB01004030">
    <property type="protein sequence ID" value="GMI24585.1"/>
    <property type="molecule type" value="Genomic_DNA"/>
</dbReference>
<keyword evidence="4" id="KW-1185">Reference proteome</keyword>
<accession>A0ABQ6MEF7</accession>
<evidence type="ECO:0000313" key="4">
    <source>
        <dbReference type="Proteomes" id="UP001165060"/>
    </source>
</evidence>
<dbReference type="Pfam" id="PF00225">
    <property type="entry name" value="Kinesin"/>
    <property type="match status" value="1"/>
</dbReference>
<dbReference type="Proteomes" id="UP001165060">
    <property type="component" value="Unassembled WGS sequence"/>
</dbReference>
<evidence type="ECO:0000256" key="1">
    <source>
        <dbReference type="SAM" id="Coils"/>
    </source>
</evidence>
<evidence type="ECO:0000259" key="2">
    <source>
        <dbReference type="Pfam" id="PF00225"/>
    </source>
</evidence>
<dbReference type="SUPFAM" id="SSF52540">
    <property type="entry name" value="P-loop containing nucleoside triphosphate hydrolases"/>
    <property type="match status" value="1"/>
</dbReference>
<dbReference type="SUPFAM" id="SSF49879">
    <property type="entry name" value="SMAD/FHA domain"/>
    <property type="match status" value="1"/>
</dbReference>
<dbReference type="InterPro" id="IPR008984">
    <property type="entry name" value="SMAD_FHA_dom_sf"/>
</dbReference>
<dbReference type="InterPro" id="IPR001752">
    <property type="entry name" value="Kinesin_motor_dom"/>
</dbReference>
<organism evidence="3 4">
    <name type="scientific">Tetraparma gracilis</name>
    <dbReference type="NCBI Taxonomy" id="2962635"/>
    <lineage>
        <taxon>Eukaryota</taxon>
        <taxon>Sar</taxon>
        <taxon>Stramenopiles</taxon>
        <taxon>Ochrophyta</taxon>
        <taxon>Bolidophyceae</taxon>
        <taxon>Parmales</taxon>
        <taxon>Triparmaceae</taxon>
        <taxon>Tetraparma</taxon>
    </lineage>
</organism>
<reference evidence="3 4" key="1">
    <citation type="journal article" date="2023" name="Commun. Biol.">
        <title>Genome analysis of Parmales, the sister group of diatoms, reveals the evolutionary specialization of diatoms from phago-mixotrophs to photoautotrophs.</title>
        <authorList>
            <person name="Ban H."/>
            <person name="Sato S."/>
            <person name="Yoshikawa S."/>
            <person name="Yamada K."/>
            <person name="Nakamura Y."/>
            <person name="Ichinomiya M."/>
            <person name="Sato N."/>
            <person name="Blanc-Mathieu R."/>
            <person name="Endo H."/>
            <person name="Kuwata A."/>
            <person name="Ogata H."/>
        </authorList>
    </citation>
    <scope>NUCLEOTIDE SEQUENCE [LARGE SCALE GENOMIC DNA]</scope>
</reference>
<evidence type="ECO:0000313" key="3">
    <source>
        <dbReference type="EMBL" id="GMI24585.1"/>
    </source>
</evidence>
<dbReference type="InterPro" id="IPR036961">
    <property type="entry name" value="Kinesin_motor_dom_sf"/>
</dbReference>
<gene>
    <name evidence="3" type="ORF">TeGR_g5598</name>
</gene>
<protein>
    <recommendedName>
        <fullName evidence="2">Kinesin motor domain-containing protein</fullName>
    </recommendedName>
</protein>
<comment type="caution">
    <text evidence="3">The sequence shown here is derived from an EMBL/GenBank/DDBJ whole genome shotgun (WGS) entry which is preliminary data.</text>
</comment>
<dbReference type="Gene3D" id="2.60.200.20">
    <property type="match status" value="1"/>
</dbReference>
<dbReference type="Gene3D" id="3.40.850.10">
    <property type="entry name" value="Kinesin motor domain"/>
    <property type="match status" value="1"/>
</dbReference>